<evidence type="ECO:0000313" key="2">
    <source>
        <dbReference type="EMBL" id="BCU05881.1"/>
    </source>
</evidence>
<gene>
    <name evidence="2" type="ORF">Atep_05580</name>
</gene>
<dbReference type="Gene3D" id="3.40.50.2000">
    <property type="entry name" value="Glycogen Phosphorylase B"/>
    <property type="match status" value="2"/>
</dbReference>
<reference evidence="2 3" key="1">
    <citation type="submission" date="2021-04" db="EMBL/GenBank/DDBJ databases">
        <title>Complete genome sequencing of Allochromatium tepidum strain NZ.</title>
        <authorList>
            <person name="Tsukatani Y."/>
            <person name="Mori H."/>
        </authorList>
    </citation>
    <scope>NUCLEOTIDE SEQUENCE [LARGE SCALE GENOMIC DNA]</scope>
    <source>
        <strain evidence="2 3">NZ</strain>
    </source>
</reference>
<dbReference type="RefSeq" id="WP_213380187.1">
    <property type="nucleotide sequence ID" value="NZ_AP024563.1"/>
</dbReference>
<dbReference type="CDD" id="cd03801">
    <property type="entry name" value="GT4_PimA-like"/>
    <property type="match status" value="1"/>
</dbReference>
<sequence>MTAIQPAVWFPAIRCGSGTDVFTERLCAGLNALGIRAEITWLPHRAEYAPWSVPVPKPPAWANVVHVNSWLPPRFIPRDLPVVTTLHSCVHDPALISYKTPARRLYHALWVKAIERANLARARCITAVSHYTAQAAQAAFGVRDITVIHNGVDTERFHPVERLVPHRPFRLLYVGNWDVRKGVDLFAPIMTALGPEFELCTTADRRGAHLRYALPSNCRSLGRLAGNDLVRTYQEADALLFPSRLEGLPLTVIEAMACGVPVIAARCSSLPEVVADGETGLLCPVDDASAFVAAVRILAQDKEHWRAMRQAARESASTHFAATMQIERWVSLYDHIIDKNSMPDETAPREN</sequence>
<evidence type="ECO:0000313" key="3">
    <source>
        <dbReference type="Proteomes" id="UP000680679"/>
    </source>
</evidence>
<proteinExistence type="predicted"/>
<evidence type="ECO:0000259" key="1">
    <source>
        <dbReference type="Pfam" id="PF13439"/>
    </source>
</evidence>
<dbReference type="Pfam" id="PF13439">
    <property type="entry name" value="Glyco_transf_4"/>
    <property type="match status" value="1"/>
</dbReference>
<dbReference type="EMBL" id="AP024563">
    <property type="protein sequence ID" value="BCU05881.1"/>
    <property type="molecule type" value="Genomic_DNA"/>
</dbReference>
<dbReference type="SUPFAM" id="SSF53756">
    <property type="entry name" value="UDP-Glycosyltransferase/glycogen phosphorylase"/>
    <property type="match status" value="1"/>
</dbReference>
<protein>
    <submittedName>
        <fullName evidence="2">Glycosyl transferase family 1</fullName>
    </submittedName>
</protein>
<keyword evidence="2" id="KW-0808">Transferase</keyword>
<dbReference type="PANTHER" id="PTHR45947:SF13">
    <property type="entry name" value="TRANSFERASE"/>
    <property type="match status" value="1"/>
</dbReference>
<accession>A0ABM7QJF1</accession>
<dbReference type="Pfam" id="PF13692">
    <property type="entry name" value="Glyco_trans_1_4"/>
    <property type="match status" value="1"/>
</dbReference>
<dbReference type="InterPro" id="IPR050194">
    <property type="entry name" value="Glycosyltransferase_grp1"/>
</dbReference>
<dbReference type="GO" id="GO:0016740">
    <property type="term" value="F:transferase activity"/>
    <property type="evidence" value="ECO:0007669"/>
    <property type="project" value="UniProtKB-KW"/>
</dbReference>
<name>A0ABM7QJF1_9GAMM</name>
<keyword evidence="3" id="KW-1185">Reference proteome</keyword>
<dbReference type="InterPro" id="IPR028098">
    <property type="entry name" value="Glyco_trans_4-like_N"/>
</dbReference>
<feature type="domain" description="Glycosyltransferase subfamily 4-like N-terminal" evidence="1">
    <location>
        <begin position="63"/>
        <end position="156"/>
    </location>
</feature>
<dbReference type="Proteomes" id="UP000680679">
    <property type="component" value="Chromosome"/>
</dbReference>
<organism evidence="2 3">
    <name type="scientific">Allochromatium tepidum</name>
    <dbReference type="NCBI Taxonomy" id="553982"/>
    <lineage>
        <taxon>Bacteria</taxon>
        <taxon>Pseudomonadati</taxon>
        <taxon>Pseudomonadota</taxon>
        <taxon>Gammaproteobacteria</taxon>
        <taxon>Chromatiales</taxon>
        <taxon>Chromatiaceae</taxon>
        <taxon>Allochromatium</taxon>
    </lineage>
</organism>
<dbReference type="PANTHER" id="PTHR45947">
    <property type="entry name" value="SULFOQUINOVOSYL TRANSFERASE SQD2"/>
    <property type="match status" value="1"/>
</dbReference>